<dbReference type="OrthoDB" id="9815116at2"/>
<dbReference type="InterPro" id="IPR025669">
    <property type="entry name" value="AAA_dom"/>
</dbReference>
<keyword evidence="3" id="KW-1185">Reference proteome</keyword>
<evidence type="ECO:0000259" key="1">
    <source>
        <dbReference type="Pfam" id="PF13614"/>
    </source>
</evidence>
<dbReference type="InterPro" id="IPR027417">
    <property type="entry name" value="P-loop_NTPase"/>
</dbReference>
<dbReference type="PANTHER" id="PTHR13696">
    <property type="entry name" value="P-LOOP CONTAINING NUCLEOSIDE TRIPHOSPHATE HYDROLASE"/>
    <property type="match status" value="1"/>
</dbReference>
<reference evidence="2 3" key="1">
    <citation type="journal article" date="2015" name="Genome Announc.">
        <title>Expanding the biotechnology potential of lactobacilli through comparative genomics of 213 strains and associated genera.</title>
        <authorList>
            <person name="Sun Z."/>
            <person name="Harris H.M."/>
            <person name="McCann A."/>
            <person name="Guo C."/>
            <person name="Argimon S."/>
            <person name="Zhang W."/>
            <person name="Yang X."/>
            <person name="Jeffery I.B."/>
            <person name="Cooney J.C."/>
            <person name="Kagawa T.F."/>
            <person name="Liu W."/>
            <person name="Song Y."/>
            <person name="Salvetti E."/>
            <person name="Wrobel A."/>
            <person name="Rasinkangas P."/>
            <person name="Parkhill J."/>
            <person name="Rea M.C."/>
            <person name="O'Sullivan O."/>
            <person name="Ritari J."/>
            <person name="Douillard F.P."/>
            <person name="Paul Ross R."/>
            <person name="Yang R."/>
            <person name="Briner A.E."/>
            <person name="Felis G.E."/>
            <person name="de Vos W.M."/>
            <person name="Barrangou R."/>
            <person name="Klaenhammer T.R."/>
            <person name="Caufield P.W."/>
            <person name="Cui Y."/>
            <person name="Zhang H."/>
            <person name="O'Toole P.W."/>
        </authorList>
    </citation>
    <scope>NUCLEOTIDE SEQUENCE [LARGE SCALE GENOMIC DNA]</scope>
    <source>
        <strain evidence="2 3">DSM 23927</strain>
    </source>
</reference>
<dbReference type="PATRIC" id="fig|1423727.3.peg.1230"/>
<dbReference type="InterPro" id="IPR050678">
    <property type="entry name" value="DNA_Partitioning_ATPase"/>
</dbReference>
<evidence type="ECO:0000313" key="2">
    <source>
        <dbReference type="EMBL" id="KRM72226.1"/>
    </source>
</evidence>
<organism evidence="2 3">
    <name type="scientific">Lacticaseibacillus brantae DSM 23927</name>
    <dbReference type="NCBI Taxonomy" id="1423727"/>
    <lineage>
        <taxon>Bacteria</taxon>
        <taxon>Bacillati</taxon>
        <taxon>Bacillota</taxon>
        <taxon>Bacilli</taxon>
        <taxon>Lactobacillales</taxon>
        <taxon>Lactobacillaceae</taxon>
        <taxon>Lacticaseibacillus</taxon>
    </lineage>
</organism>
<dbReference type="STRING" id="1423727.FC34_GL001211"/>
<dbReference type="Pfam" id="PF13614">
    <property type="entry name" value="AAA_31"/>
    <property type="match status" value="1"/>
</dbReference>
<dbReference type="EMBL" id="AYZQ01000002">
    <property type="protein sequence ID" value="KRM72226.1"/>
    <property type="molecule type" value="Genomic_DNA"/>
</dbReference>
<dbReference type="SUPFAM" id="SSF52540">
    <property type="entry name" value="P-loop containing nucleoside triphosphate hydrolases"/>
    <property type="match status" value="1"/>
</dbReference>
<protein>
    <submittedName>
        <fullName evidence="2">Chromosome partitioning ATPase</fullName>
    </submittedName>
</protein>
<dbReference type="Proteomes" id="UP000051672">
    <property type="component" value="Unassembled WGS sequence"/>
</dbReference>
<accession>A0A0R2B0B9</accession>
<feature type="domain" description="AAA" evidence="1">
    <location>
        <begin position="3"/>
        <end position="227"/>
    </location>
</feature>
<gene>
    <name evidence="2" type="ORF">FC34_GL001211</name>
</gene>
<proteinExistence type="predicted"/>
<dbReference type="Gene3D" id="3.40.50.300">
    <property type="entry name" value="P-loop containing nucleotide triphosphate hydrolases"/>
    <property type="match status" value="1"/>
</dbReference>
<dbReference type="AlphaFoldDB" id="A0A0R2B0B9"/>
<name>A0A0R2B0B9_9LACO</name>
<dbReference type="RefSeq" id="WP_057894487.1">
    <property type="nucleotide sequence ID" value="NZ_AYZQ01000002.1"/>
</dbReference>
<sequence length="315" mass="35776">MKAKVISFINMKGGVGKTTLSIGIADYLSNDLDKKTLFIDMDPQFNGTQAMFDFFKKDETAKIIQKNSSRKGGKRITLDEAKKAILDSEHNYYNDKVKVEHKTVYKLFTPQVELGQAYTSPNTEGLITKLTDNLDIIAGDLNLVLVNRSSDYSLVKRLQNFLLDNDNALDYDYIIIDCPPTLTTYTDGALLASDYYVIPNRIDRYSINGIDSLEEAIGNLVRQERLKLRNLGIIYTMVQTDLPKRYEAIKVNFESKKVVNAMDVFTAEMHYYSDIQVGKTGGTLPSRYQRSKEDIEAIAIELLQRIQSIEESENE</sequence>
<evidence type="ECO:0000313" key="3">
    <source>
        <dbReference type="Proteomes" id="UP000051672"/>
    </source>
</evidence>
<dbReference type="CDD" id="cd02042">
    <property type="entry name" value="ParAB_family"/>
    <property type="match status" value="1"/>
</dbReference>
<comment type="caution">
    <text evidence="2">The sequence shown here is derived from an EMBL/GenBank/DDBJ whole genome shotgun (WGS) entry which is preliminary data.</text>
</comment>
<dbReference type="PANTHER" id="PTHR13696:SF99">
    <property type="entry name" value="COBYRINIC ACID AC-DIAMIDE SYNTHASE"/>
    <property type="match status" value="1"/>
</dbReference>